<feature type="domain" description="Xaa-Pro dipeptidyl-peptidase-like" evidence="1">
    <location>
        <begin position="56"/>
        <end position="122"/>
    </location>
</feature>
<dbReference type="SUPFAM" id="SSF53474">
    <property type="entry name" value="alpha/beta-Hydrolases"/>
    <property type="match status" value="1"/>
</dbReference>
<protein>
    <recommendedName>
        <fullName evidence="1">Xaa-Pro dipeptidyl-peptidase-like domain-containing protein</fullName>
    </recommendedName>
</protein>
<dbReference type="Gene3D" id="3.40.50.1820">
    <property type="entry name" value="alpha/beta hydrolase"/>
    <property type="match status" value="1"/>
</dbReference>
<sequence length="214" mass="24032">MKTQALKIPSPIGVIECDIDWPSDEGQSDITGWALCLHPHPLFDGTKNNKVITTFSRACVSMGYVCFRPNFRGVGGSEGKFDDSVGETQDMRFLIDYIKQNFPQFQNKPWVLGGFSFGSAVAAQLHQTLKDESLELPSALILLGVAVWKYAKKEVELPSKTLLIHGSDDEIIPLKDVLEWLKNYELPLVTIPNSGHFFHGKLIIIKKLIEEFLR</sequence>
<evidence type="ECO:0000313" key="3">
    <source>
        <dbReference type="Proteomes" id="UP000003121"/>
    </source>
</evidence>
<dbReference type="RefSeq" id="WP_014840004.1">
    <property type="nucleotide sequence ID" value="NC_018108.1"/>
</dbReference>
<proteinExistence type="predicted"/>
<accession>A0ABN4ATE6</accession>
<dbReference type="Pfam" id="PF02129">
    <property type="entry name" value="Peptidase_S15"/>
    <property type="match status" value="1"/>
</dbReference>
<dbReference type="PANTHER" id="PTHR42103">
    <property type="entry name" value="ALPHA/BETA-HYDROLASES SUPERFAMILY PROTEIN"/>
    <property type="match status" value="1"/>
</dbReference>
<dbReference type="InterPro" id="IPR029058">
    <property type="entry name" value="AB_hydrolase_fold"/>
</dbReference>
<evidence type="ECO:0000259" key="1">
    <source>
        <dbReference type="Pfam" id="PF02129"/>
    </source>
</evidence>
<evidence type="ECO:0000313" key="2">
    <source>
        <dbReference type="EMBL" id="AFN35161.1"/>
    </source>
</evidence>
<keyword evidence="3" id="KW-1185">Reference proteome</keyword>
<dbReference type="Proteomes" id="UP000003121">
    <property type="component" value="Chromosome"/>
</dbReference>
<gene>
    <name evidence="2" type="ORF">KUI_0056</name>
</gene>
<dbReference type="PANTHER" id="PTHR42103:SF2">
    <property type="entry name" value="AB HYDROLASE-1 DOMAIN-CONTAINING PROTEIN"/>
    <property type="match status" value="1"/>
</dbReference>
<name>A0ABN4ATE6_9BURK</name>
<organism evidence="2 3">
    <name type="scientific">Taylorella equigenitalis ATCC 35865</name>
    <dbReference type="NCBI Taxonomy" id="743973"/>
    <lineage>
        <taxon>Bacteria</taxon>
        <taxon>Pseudomonadati</taxon>
        <taxon>Pseudomonadota</taxon>
        <taxon>Betaproteobacteria</taxon>
        <taxon>Burkholderiales</taxon>
        <taxon>Alcaligenaceae</taxon>
        <taxon>Taylorella</taxon>
    </lineage>
</organism>
<reference evidence="2 3" key="1">
    <citation type="journal article" date="2012" name="Vet. Microbiol.">
        <title>Comparative genomic analyses of the Taylorellae.</title>
        <authorList>
            <person name="Hauser H."/>
            <person name="Richter D.C."/>
            <person name="van Tonder A."/>
            <person name="Clark L."/>
            <person name="Preston A."/>
        </authorList>
    </citation>
    <scope>NUCLEOTIDE SEQUENCE [LARGE SCALE GENOMIC DNA]</scope>
    <source>
        <strain evidence="2 3">ATCC 35865</strain>
    </source>
</reference>
<dbReference type="InterPro" id="IPR000383">
    <property type="entry name" value="Xaa-Pro-like_dom"/>
</dbReference>
<dbReference type="EMBL" id="CP003264">
    <property type="protein sequence ID" value="AFN35161.1"/>
    <property type="molecule type" value="Genomic_DNA"/>
</dbReference>